<evidence type="ECO:0000313" key="2">
    <source>
        <dbReference type="EMBL" id="KFN87850.1"/>
    </source>
</evidence>
<comment type="caution">
    <text evidence="2">The sequence shown here is derived from an EMBL/GenBank/DDBJ whole genome shotgun (WGS) entry which is preliminary data.</text>
</comment>
<proteinExistence type="predicted"/>
<feature type="transmembrane region" description="Helical" evidence="1">
    <location>
        <begin position="84"/>
        <end position="103"/>
    </location>
</feature>
<dbReference type="GO" id="GO:0005886">
    <property type="term" value="C:plasma membrane"/>
    <property type="evidence" value="ECO:0007669"/>
    <property type="project" value="TreeGrafter"/>
</dbReference>
<reference evidence="2 4" key="1">
    <citation type="journal article" date="2014" name="Genome Announc.">
        <title>Draft Genome Sequences of Streptococcus bovis Strains ATCC 33317 and JB1.</title>
        <authorList>
            <person name="Benahmed F.H."/>
            <person name="Gopinath G.R."/>
            <person name="Harbottle H."/>
            <person name="Cotta M.A."/>
            <person name="Luo Y."/>
            <person name="Henderson C."/>
            <person name="Teri P."/>
            <person name="Soppet D."/>
            <person name="Rasmussen M."/>
            <person name="Whitehead T.R."/>
            <person name="Davidson M."/>
        </authorList>
    </citation>
    <scope>NUCLEOTIDE SEQUENCE [LARGE SCALE GENOMIC DNA]</scope>
    <source>
        <strain evidence="2 4">JB1</strain>
    </source>
</reference>
<name>A0A091BTV8_STREI</name>
<keyword evidence="5" id="KW-1185">Reference proteome</keyword>
<dbReference type="InterPro" id="IPR005325">
    <property type="entry name" value="DUF308_memb"/>
</dbReference>
<accession>A0A091BTV8</accession>
<dbReference type="RefSeq" id="WP_039696754.1">
    <property type="nucleotide sequence ID" value="NZ_AUZH01000019.1"/>
</dbReference>
<dbReference type="AlphaFoldDB" id="A0A091BTV8"/>
<dbReference type="EMBL" id="AUZH01000019">
    <property type="protein sequence ID" value="KFN87850.1"/>
    <property type="molecule type" value="Genomic_DNA"/>
</dbReference>
<feature type="transmembrane region" description="Helical" evidence="1">
    <location>
        <begin position="30"/>
        <end position="50"/>
    </location>
</feature>
<sequence>MKGLSLWSGIIALLIGLFLFIHPFTTTAMIGWIIAIIIFLSGFTSLFMYSSSVNRSLWYLLQGILSIVFGIILLSSSVMSLSSAVMTIAAYWILISGILRLIGGFQMKKAGFFDANRFLSSAVLAILLGLFLLFNPTLSAIFVGRLAGLLLMAVGVSGISFSFKL</sequence>
<feature type="transmembrane region" description="Helical" evidence="1">
    <location>
        <begin position="57"/>
        <end position="78"/>
    </location>
</feature>
<feature type="transmembrane region" description="Helical" evidence="1">
    <location>
        <begin position="115"/>
        <end position="134"/>
    </location>
</feature>
<feature type="transmembrane region" description="Helical" evidence="1">
    <location>
        <begin position="140"/>
        <end position="163"/>
    </location>
</feature>
<organism evidence="2 4">
    <name type="scientific">Streptococcus equinus JB1</name>
    <dbReference type="NCBI Taxonomy" id="1294274"/>
    <lineage>
        <taxon>Bacteria</taxon>
        <taxon>Bacillati</taxon>
        <taxon>Bacillota</taxon>
        <taxon>Bacilli</taxon>
        <taxon>Lactobacillales</taxon>
        <taxon>Streptococcaceae</taxon>
        <taxon>Streptococcus</taxon>
    </lineage>
</organism>
<dbReference type="Proteomes" id="UP000182793">
    <property type="component" value="Unassembled WGS sequence"/>
</dbReference>
<keyword evidence="1" id="KW-0472">Membrane</keyword>
<dbReference type="Proteomes" id="UP000029382">
    <property type="component" value="Unassembled WGS sequence"/>
</dbReference>
<keyword evidence="1" id="KW-0812">Transmembrane</keyword>
<dbReference type="EMBL" id="FOTG01000007">
    <property type="protein sequence ID" value="SFL31008.1"/>
    <property type="molecule type" value="Genomic_DNA"/>
</dbReference>
<dbReference type="PANTHER" id="PTHR34989:SF1">
    <property type="entry name" value="PROTEIN HDED"/>
    <property type="match status" value="1"/>
</dbReference>
<dbReference type="InterPro" id="IPR052712">
    <property type="entry name" value="Acid_resist_chaperone_HdeD"/>
</dbReference>
<dbReference type="PANTHER" id="PTHR34989">
    <property type="entry name" value="PROTEIN HDED"/>
    <property type="match status" value="1"/>
</dbReference>
<evidence type="ECO:0000313" key="4">
    <source>
        <dbReference type="Proteomes" id="UP000029382"/>
    </source>
</evidence>
<reference evidence="3 5" key="2">
    <citation type="submission" date="2016-10" db="EMBL/GenBank/DDBJ databases">
        <authorList>
            <person name="Varghese N."/>
            <person name="Submissions S."/>
        </authorList>
    </citation>
    <scope>NUCLEOTIDE SEQUENCE [LARGE SCALE GENOMIC DNA]</scope>
    <source>
        <strain evidence="3 5">JB1</strain>
    </source>
</reference>
<dbReference type="Pfam" id="PF03729">
    <property type="entry name" value="DUF308"/>
    <property type="match status" value="2"/>
</dbReference>
<gene>
    <name evidence="2" type="ORF">H702_05550</name>
    <name evidence="3" type="ORF">SAMN02910290_01298</name>
</gene>
<protein>
    <submittedName>
        <fullName evidence="2 3">Membrane protein</fullName>
    </submittedName>
</protein>
<evidence type="ECO:0000256" key="1">
    <source>
        <dbReference type="SAM" id="Phobius"/>
    </source>
</evidence>
<keyword evidence="1" id="KW-1133">Transmembrane helix</keyword>
<feature type="transmembrane region" description="Helical" evidence="1">
    <location>
        <begin position="7"/>
        <end position="24"/>
    </location>
</feature>
<evidence type="ECO:0000313" key="5">
    <source>
        <dbReference type="Proteomes" id="UP000182793"/>
    </source>
</evidence>
<evidence type="ECO:0000313" key="3">
    <source>
        <dbReference type="EMBL" id="SFL31008.1"/>
    </source>
</evidence>